<dbReference type="OrthoDB" id="9810880at2"/>
<dbReference type="GO" id="GO:0008478">
    <property type="term" value="F:pyridoxal kinase activity"/>
    <property type="evidence" value="ECO:0007669"/>
    <property type="project" value="UniProtKB-EC"/>
</dbReference>
<dbReference type="RefSeq" id="WP_057764373.1">
    <property type="nucleotide sequence ID" value="NZ_AZDG01000003.1"/>
</dbReference>
<dbReference type="GO" id="GO:0046872">
    <property type="term" value="F:metal ion binding"/>
    <property type="evidence" value="ECO:0007669"/>
    <property type="project" value="UniProtKB-KW"/>
</dbReference>
<dbReference type="EMBL" id="AZDG01000003">
    <property type="protein sequence ID" value="KRK65342.1"/>
    <property type="molecule type" value="Genomic_DNA"/>
</dbReference>
<dbReference type="EC" id="2.7.1.35" evidence="2"/>
<dbReference type="FunFam" id="3.40.1190.20:FF:000003">
    <property type="entry name" value="Phosphomethylpyrimidine kinase ThiD"/>
    <property type="match status" value="1"/>
</dbReference>
<accession>A0A0R1J1G8</accession>
<dbReference type="Proteomes" id="UP000050929">
    <property type="component" value="Unassembled WGS sequence"/>
</dbReference>
<dbReference type="Gene3D" id="3.40.1190.20">
    <property type="match status" value="1"/>
</dbReference>
<feature type="domain" description="Pyridoxamine kinase/Phosphomethylpyrimidine kinase" evidence="14">
    <location>
        <begin position="11"/>
        <end position="254"/>
    </location>
</feature>
<evidence type="ECO:0000256" key="5">
    <source>
        <dbReference type="ARBA" id="ARBA00022741"/>
    </source>
</evidence>
<dbReference type="InterPro" id="IPR029056">
    <property type="entry name" value="Ribokinase-like"/>
</dbReference>
<dbReference type="PANTHER" id="PTHR20858">
    <property type="entry name" value="PHOSPHOMETHYLPYRIMIDINE KINASE"/>
    <property type="match status" value="1"/>
</dbReference>
<reference evidence="15 16" key="1">
    <citation type="journal article" date="2015" name="Genome Announc.">
        <title>Expanding the biotechnology potential of lactobacilli through comparative genomics of 213 strains and associated genera.</title>
        <authorList>
            <person name="Sun Z."/>
            <person name="Harris H.M."/>
            <person name="McCann A."/>
            <person name="Guo C."/>
            <person name="Argimon S."/>
            <person name="Zhang W."/>
            <person name="Yang X."/>
            <person name="Jeffery I.B."/>
            <person name="Cooney J.C."/>
            <person name="Kagawa T.F."/>
            <person name="Liu W."/>
            <person name="Song Y."/>
            <person name="Salvetti E."/>
            <person name="Wrobel A."/>
            <person name="Rasinkangas P."/>
            <person name="Parkhill J."/>
            <person name="Rea M.C."/>
            <person name="O'Sullivan O."/>
            <person name="Ritari J."/>
            <person name="Douillard F.P."/>
            <person name="Paul Ross R."/>
            <person name="Yang R."/>
            <person name="Briner A.E."/>
            <person name="Felis G.E."/>
            <person name="de Vos W.M."/>
            <person name="Barrangou R."/>
            <person name="Klaenhammer T.R."/>
            <person name="Caufield P.W."/>
            <person name="Cui Y."/>
            <person name="Zhang H."/>
            <person name="O'Toole P.W."/>
        </authorList>
    </citation>
    <scope>NUCLEOTIDE SEQUENCE [LARGE SCALE GENOMIC DNA]</scope>
    <source>
        <strain evidence="15 16">DSM 20183</strain>
    </source>
</reference>
<keyword evidence="4" id="KW-0479">Metal-binding</keyword>
<keyword evidence="8" id="KW-0460">Magnesium</keyword>
<dbReference type="GO" id="GO:0008972">
    <property type="term" value="F:phosphomethylpyrimidine kinase activity"/>
    <property type="evidence" value="ECO:0007669"/>
    <property type="project" value="InterPro"/>
</dbReference>
<dbReference type="SUPFAM" id="SSF53613">
    <property type="entry name" value="Ribokinase-like"/>
    <property type="match status" value="1"/>
</dbReference>
<sequence>MEDVLTIAGSDSLAGGGIQADLKTFEELDVFGVSALTSIASIINNEVILNQINSAVILQQLDSILDQLPIHFAKTGLLGDTAALKIICNKLEQYDLKLIVDPVLVFKEGDSQIKSDYLDLMKERLLPLAYVVTPNLEEAKQLSGLSKITTKDDVREAAKRIQKTGCKNVVIKGGNRFPGDQAIDYLRCEDIDYWFEGSKINNLATDGAGCTFSAVITAELATGQSLPEAVNFAKRFVRQGIKKGIKINSQLGSVWQGAYRH</sequence>
<keyword evidence="3" id="KW-0808">Transferase</keyword>
<proteinExistence type="inferred from homology"/>
<evidence type="ECO:0000256" key="10">
    <source>
        <dbReference type="ARBA" id="ARBA00042348"/>
    </source>
</evidence>
<evidence type="ECO:0000256" key="6">
    <source>
        <dbReference type="ARBA" id="ARBA00022777"/>
    </source>
</evidence>
<evidence type="ECO:0000256" key="13">
    <source>
        <dbReference type="ARBA" id="ARBA00049293"/>
    </source>
</evidence>
<dbReference type="PANTHER" id="PTHR20858:SF19">
    <property type="entry name" value="PYRIDOXINE KINASE"/>
    <property type="match status" value="1"/>
</dbReference>
<comment type="similarity">
    <text evidence="1">Belongs to the ThiD family.</text>
</comment>
<dbReference type="GO" id="GO:0009228">
    <property type="term" value="P:thiamine biosynthetic process"/>
    <property type="evidence" value="ECO:0007669"/>
    <property type="project" value="InterPro"/>
</dbReference>
<protein>
    <recommendedName>
        <fullName evidence="2">pyridoxal kinase</fullName>
        <ecNumber evidence="2">2.7.1.35</ecNumber>
    </recommendedName>
    <alternativeName>
        <fullName evidence="10">PN/PL/PM kinase</fullName>
    </alternativeName>
    <alternativeName>
        <fullName evidence="11">Pyridoxal kinase</fullName>
    </alternativeName>
    <alternativeName>
        <fullName evidence="9">Pyridoxamine kinase</fullName>
    </alternativeName>
    <alternativeName>
        <fullName evidence="12">Vitamin B6 kinase</fullName>
    </alternativeName>
</protein>
<dbReference type="InterPro" id="IPR004399">
    <property type="entry name" value="HMP/HMP-P_kinase_dom"/>
</dbReference>
<evidence type="ECO:0000256" key="7">
    <source>
        <dbReference type="ARBA" id="ARBA00022840"/>
    </source>
</evidence>
<dbReference type="Pfam" id="PF08543">
    <property type="entry name" value="Phos_pyr_kin"/>
    <property type="match status" value="1"/>
</dbReference>
<evidence type="ECO:0000313" key="15">
    <source>
        <dbReference type="EMBL" id="KRK65342.1"/>
    </source>
</evidence>
<evidence type="ECO:0000256" key="2">
    <source>
        <dbReference type="ARBA" id="ARBA00012104"/>
    </source>
</evidence>
<comment type="catalytic activity">
    <reaction evidence="13">
        <text>pyridoxal + ATP = pyridoxal 5'-phosphate + ADP + H(+)</text>
        <dbReference type="Rhea" id="RHEA:10224"/>
        <dbReference type="ChEBI" id="CHEBI:15378"/>
        <dbReference type="ChEBI" id="CHEBI:17310"/>
        <dbReference type="ChEBI" id="CHEBI:30616"/>
        <dbReference type="ChEBI" id="CHEBI:456216"/>
        <dbReference type="ChEBI" id="CHEBI:597326"/>
        <dbReference type="EC" id="2.7.1.35"/>
    </reaction>
</comment>
<dbReference type="GO" id="GO:0005829">
    <property type="term" value="C:cytosol"/>
    <property type="evidence" value="ECO:0007669"/>
    <property type="project" value="TreeGrafter"/>
</dbReference>
<dbReference type="AlphaFoldDB" id="A0A0R1J1G8"/>
<keyword evidence="7" id="KW-0067">ATP-binding</keyword>
<keyword evidence="5" id="KW-0547">Nucleotide-binding</keyword>
<evidence type="ECO:0000256" key="1">
    <source>
        <dbReference type="ARBA" id="ARBA00009879"/>
    </source>
</evidence>
<keyword evidence="6 15" id="KW-0418">Kinase</keyword>
<evidence type="ECO:0000256" key="12">
    <source>
        <dbReference type="ARBA" id="ARBA00042531"/>
    </source>
</evidence>
<dbReference type="NCBIfam" id="TIGR00097">
    <property type="entry name" value="HMP-P_kinase"/>
    <property type="match status" value="1"/>
</dbReference>
<dbReference type="GO" id="GO:0005524">
    <property type="term" value="F:ATP binding"/>
    <property type="evidence" value="ECO:0007669"/>
    <property type="project" value="UniProtKB-KW"/>
</dbReference>
<organism evidence="15 16">
    <name type="scientific">Companilactobacillus tucceti DSM 20183</name>
    <dbReference type="NCBI Taxonomy" id="1423811"/>
    <lineage>
        <taxon>Bacteria</taxon>
        <taxon>Bacillati</taxon>
        <taxon>Bacillota</taxon>
        <taxon>Bacilli</taxon>
        <taxon>Lactobacillales</taxon>
        <taxon>Lactobacillaceae</taxon>
        <taxon>Companilactobacillus</taxon>
    </lineage>
</organism>
<gene>
    <name evidence="15" type="ORF">FC72_GL001412</name>
</gene>
<comment type="caution">
    <text evidence="15">The sequence shown here is derived from an EMBL/GenBank/DDBJ whole genome shotgun (WGS) entry which is preliminary data.</text>
</comment>
<name>A0A0R1J1G8_9LACO</name>
<evidence type="ECO:0000256" key="3">
    <source>
        <dbReference type="ARBA" id="ARBA00022679"/>
    </source>
</evidence>
<evidence type="ECO:0000259" key="14">
    <source>
        <dbReference type="Pfam" id="PF08543"/>
    </source>
</evidence>
<dbReference type="InterPro" id="IPR013749">
    <property type="entry name" value="PM/HMP-P_kinase-1"/>
</dbReference>
<keyword evidence="16" id="KW-1185">Reference proteome</keyword>
<dbReference type="STRING" id="1423811.FC72_GL001412"/>
<evidence type="ECO:0000313" key="16">
    <source>
        <dbReference type="Proteomes" id="UP000050929"/>
    </source>
</evidence>
<dbReference type="PATRIC" id="fig|1423811.3.peg.1436"/>
<dbReference type="GO" id="GO:0008902">
    <property type="term" value="F:hydroxymethylpyrimidine kinase activity"/>
    <property type="evidence" value="ECO:0007669"/>
    <property type="project" value="TreeGrafter"/>
</dbReference>
<dbReference type="CDD" id="cd01169">
    <property type="entry name" value="HMPP_kinase"/>
    <property type="match status" value="1"/>
</dbReference>
<evidence type="ECO:0000256" key="4">
    <source>
        <dbReference type="ARBA" id="ARBA00022723"/>
    </source>
</evidence>
<evidence type="ECO:0000256" key="11">
    <source>
        <dbReference type="ARBA" id="ARBA00042396"/>
    </source>
</evidence>
<evidence type="ECO:0000256" key="8">
    <source>
        <dbReference type="ARBA" id="ARBA00022842"/>
    </source>
</evidence>
<evidence type="ECO:0000256" key="9">
    <source>
        <dbReference type="ARBA" id="ARBA00042307"/>
    </source>
</evidence>